<evidence type="ECO:0000313" key="1">
    <source>
        <dbReference type="EMBL" id="SXD86830.1"/>
    </source>
</evidence>
<dbReference type="EMBL" id="UJZG01000001">
    <property type="protein sequence ID" value="SXD86830.1"/>
    <property type="molecule type" value="Genomic_DNA"/>
</dbReference>
<dbReference type="AlphaFoldDB" id="A0A8B4TLZ4"/>
<proteinExistence type="predicted"/>
<accession>A0A8B4TLZ4</accession>
<protein>
    <submittedName>
        <fullName evidence="1">Uncharacterized protein</fullName>
    </submittedName>
</protein>
<comment type="caution">
    <text evidence="1">The sequence shown here is derived from an EMBL/GenBank/DDBJ whole genome shotgun (WGS) entry which is preliminary data.</text>
</comment>
<reference evidence="1 2" key="1">
    <citation type="submission" date="2018-08" db="EMBL/GenBank/DDBJ databases">
        <authorList>
            <consortium name="Pathogen Informatics"/>
        </authorList>
    </citation>
    <scope>NUCLEOTIDE SEQUENCE [LARGE SCALE GENOMIC DNA]</scope>
    <source>
        <strain evidence="1 2">EuSCAPE_IT371</strain>
    </source>
</reference>
<name>A0A8B4TLZ4_9ENTR</name>
<gene>
    <name evidence="1" type="ORF">SAMEA3538780_00430</name>
</gene>
<dbReference type="RefSeq" id="WP_117126201.1">
    <property type="nucleotide sequence ID" value="NZ_UJZG01000001.1"/>
</dbReference>
<evidence type="ECO:0000313" key="2">
    <source>
        <dbReference type="Proteomes" id="UP000257712"/>
    </source>
</evidence>
<dbReference type="Proteomes" id="UP000257712">
    <property type="component" value="Unassembled WGS sequence"/>
</dbReference>
<organism evidence="1 2">
    <name type="scientific">Klebsiella quasivariicola</name>
    <dbReference type="NCBI Taxonomy" id="2026240"/>
    <lineage>
        <taxon>Bacteria</taxon>
        <taxon>Pseudomonadati</taxon>
        <taxon>Pseudomonadota</taxon>
        <taxon>Gammaproteobacteria</taxon>
        <taxon>Enterobacterales</taxon>
        <taxon>Enterobacteriaceae</taxon>
        <taxon>Klebsiella/Raoultella group</taxon>
        <taxon>Klebsiella</taxon>
        <taxon>Klebsiella pneumoniae complex</taxon>
    </lineage>
</organism>
<sequence length="196" mass="21724">MINYHKDVNTALQNDSDNYSKWMSIAMGDNDKSPMIDSAENKVLMAEGYRPVLKPNKEWEWVKPKKTPAELIAGYKKELASVSPQLFAQLVPALQYAQKNYLPILDKIVEQVGSADSNISEQYMMEQIASMATQQGAKNAIEATGGMKEQLKGPLADSSNINQTASLVRSKANAYKYLNYISKYAQNGFENVSGGD</sequence>